<dbReference type="Gene3D" id="2.60.120.260">
    <property type="entry name" value="Galactose-binding domain-like"/>
    <property type="match status" value="1"/>
</dbReference>
<reference evidence="3" key="1">
    <citation type="submission" date="2025-08" db="UniProtKB">
        <authorList>
            <consortium name="RefSeq"/>
        </authorList>
    </citation>
    <scope>IDENTIFICATION</scope>
</reference>
<keyword evidence="2" id="KW-1185">Reference proteome</keyword>
<evidence type="ECO:0000313" key="3">
    <source>
        <dbReference type="RefSeq" id="XP_015271258.1"/>
    </source>
</evidence>
<dbReference type="InterPro" id="IPR002706">
    <property type="entry name" value="Xrcc1_N"/>
</dbReference>
<protein>
    <submittedName>
        <fullName evidence="3">Short transient receptor potential channel 2-like protein</fullName>
    </submittedName>
</protein>
<organism evidence="2 3">
    <name type="scientific">Gekko japonicus</name>
    <name type="common">Schlegel's Japanese gecko</name>
    <dbReference type="NCBI Taxonomy" id="146911"/>
    <lineage>
        <taxon>Eukaryota</taxon>
        <taxon>Metazoa</taxon>
        <taxon>Chordata</taxon>
        <taxon>Craniata</taxon>
        <taxon>Vertebrata</taxon>
        <taxon>Euteleostomi</taxon>
        <taxon>Lepidosauria</taxon>
        <taxon>Squamata</taxon>
        <taxon>Bifurcata</taxon>
        <taxon>Gekkota</taxon>
        <taxon>Gekkonidae</taxon>
        <taxon>Gekkoninae</taxon>
        <taxon>Gekko</taxon>
    </lineage>
</organism>
<dbReference type="InterPro" id="IPR008979">
    <property type="entry name" value="Galactose-bd-like_sf"/>
</dbReference>
<feature type="domain" description="DNA-repair protein Xrcc1 N-terminal" evidence="1">
    <location>
        <begin position="1"/>
        <end position="149"/>
    </location>
</feature>
<dbReference type="GeneID" id="107114328"/>
<dbReference type="Pfam" id="PF01834">
    <property type="entry name" value="XRCC1_N"/>
    <property type="match status" value="1"/>
</dbReference>
<dbReference type="Proteomes" id="UP000694871">
    <property type="component" value="Unplaced"/>
</dbReference>
<dbReference type="SUPFAM" id="SSF49785">
    <property type="entry name" value="Galactose-binding domain-like"/>
    <property type="match status" value="1"/>
</dbReference>
<evidence type="ECO:0000259" key="1">
    <source>
        <dbReference type="Pfam" id="PF01834"/>
    </source>
</evidence>
<evidence type="ECO:0000313" key="2">
    <source>
        <dbReference type="Proteomes" id="UP000694871"/>
    </source>
</evidence>
<name>A0ABM1KC21_GEKJA</name>
<accession>A0ABM1KC21</accession>
<dbReference type="RefSeq" id="XP_015271258.1">
    <property type="nucleotide sequence ID" value="XM_015415772.1"/>
</dbReference>
<gene>
    <name evidence="3" type="primary">LOC107114328</name>
</gene>
<dbReference type="PANTHER" id="PTHR11370">
    <property type="entry name" value="DNA-REPAIR PROTEIN XRCC1"/>
    <property type="match status" value="1"/>
</dbReference>
<proteinExistence type="predicted"/>
<sequence>MAPVKIKHVVSFTSQDPKYPVDNLLLEEGPRPWLSCPQDRSRVLKVELQLEQASPIGYVDIGNCGSAFLQIDVGRSSWPAGQSYLTLLPTATLMVPADAKLDKNRSGVRMFKEGDFLAAALGEKWDRIRLTCSQPFNKHAQFGLSFIRICSPPDENSSKADLPSSPAQEE</sequence>
<dbReference type="PANTHER" id="PTHR11370:SF4">
    <property type="entry name" value="DNA-REPAIR PROTEIN XRCC1 N-TERMINAL DOMAIN-CONTAINING PROTEIN"/>
    <property type="match status" value="1"/>
</dbReference>